<dbReference type="AlphaFoldDB" id="A0A077Y506"/>
<evidence type="ECO:0000313" key="2">
    <source>
        <dbReference type="EMBL" id="CDU18032.1"/>
    </source>
</evidence>
<feature type="compositionally biased region" description="Low complexity" evidence="1">
    <location>
        <begin position="92"/>
        <end position="108"/>
    </location>
</feature>
<reference evidence="3" key="4">
    <citation type="submission" date="2019-05" db="EMBL/GenBank/DDBJ databases">
        <authorList>
            <consortium name="Pathogen Informatics"/>
        </authorList>
    </citation>
    <scope>NUCLEOTIDE SEQUENCE</scope>
    <source>
        <strain evidence="3">17X</strain>
    </source>
</reference>
<dbReference type="EMBL" id="LK934637">
    <property type="protein sequence ID" value="CDU18032.1"/>
    <property type="molecule type" value="Genomic_DNA"/>
</dbReference>
<feature type="region of interest" description="Disordered" evidence="1">
    <location>
        <begin position="227"/>
        <end position="254"/>
    </location>
</feature>
<dbReference type="KEGG" id="pyo:PY17X_0926000"/>
<dbReference type="EMBL" id="LM993663">
    <property type="protein sequence ID" value="VTZ78449.1"/>
    <property type="molecule type" value="Genomic_DNA"/>
</dbReference>
<dbReference type="GeneID" id="3791019"/>
<dbReference type="Proteomes" id="UP000072874">
    <property type="component" value="Chromosome 9"/>
</dbReference>
<dbReference type="Proteomes" id="UP000072904">
    <property type="component" value="Chromosome 9"/>
</dbReference>
<evidence type="ECO:0000313" key="4">
    <source>
        <dbReference type="Proteomes" id="UP000072874"/>
    </source>
</evidence>
<feature type="compositionally biased region" description="Polar residues" evidence="1">
    <location>
        <begin position="1"/>
        <end position="15"/>
    </location>
</feature>
<name>A0A077Y506_PLAYE</name>
<proteinExistence type="predicted"/>
<evidence type="ECO:0000313" key="3">
    <source>
        <dbReference type="EMBL" id="VTZ78449.1"/>
    </source>
</evidence>
<dbReference type="OrthoDB" id="343702at2759"/>
<dbReference type="RefSeq" id="XP_725680.2">
    <property type="nucleotide sequence ID" value="XM_720587.2"/>
</dbReference>
<accession>A0A077Y506</accession>
<reference evidence="2" key="2">
    <citation type="submission" date="2014-05" db="EMBL/GenBank/DDBJ databases">
        <authorList>
            <person name="Aslett A.Martin."/>
            <person name="De Silva Nishadi"/>
        </authorList>
    </citation>
    <scope>NUCLEOTIDE SEQUENCE</scope>
    <source>
        <strain evidence="2">YM</strain>
    </source>
</reference>
<sequence length="492" mass="58000">MNGKNNNELETSSNDTETRERELNLDENKDSIESENVTNNNIEQKNAEEKKESSSFFSKYYNKFVNIDDNTKDTDTASNHESKENTYHIFNKDNSASNNNNDNNNNNNELNECAYLSKDINLDEKNISKSDVNDNLENIINFNKKNVDLNLCRGEIYLTNNELFCISYLLMNNRFRFSPIEDQKKKKKRDIVSSEELIIDSKRKKSDNINDYYKIDDKSEINLLKTSHENNSMHEKEDELTASGEGGGIHDNGSTSWSNKYTEHEISLKKKQQIDICNEILNHLQNKYYEQILNIENNFKNLENKIEDNNFFNFNCIMEKLRNKKYDNILLIFDDIHMYLNNLLFLSKPSSYIWMKLHELLNQVANSLLNIHQMKREAFNEIDYNFQDDADNKKKNIIESQTIEQSINEEEKLSFQLLLGKLHQDIHFELFRKFKSKAVWKTLEGGEIELDDKLTKADVFREMYNWCKLQLDLKDKRSEISESESDSSKDSY</sequence>
<feature type="compositionally biased region" description="Polar residues" evidence="1">
    <location>
        <begin position="34"/>
        <end position="44"/>
    </location>
</feature>
<organism evidence="2 5">
    <name type="scientific">Plasmodium yoelii</name>
    <dbReference type="NCBI Taxonomy" id="5861"/>
    <lineage>
        <taxon>Eukaryota</taxon>
        <taxon>Sar</taxon>
        <taxon>Alveolata</taxon>
        <taxon>Apicomplexa</taxon>
        <taxon>Aconoidasida</taxon>
        <taxon>Haemosporida</taxon>
        <taxon>Plasmodiidae</taxon>
        <taxon>Plasmodium</taxon>
        <taxon>Plasmodium (Vinckeia)</taxon>
    </lineage>
</organism>
<gene>
    <name evidence="3" type="ORF">PY17X_0926000</name>
    <name evidence="2" type="ORF">PYYM_0925400</name>
</gene>
<reference evidence="4 5" key="1">
    <citation type="journal article" date="2014" name="BMC Biol.">
        <title>A comprehensive evaluation of rodent malaria parasite genomes and gene expression.</title>
        <authorList>
            <person name="Otto T.D."/>
            <person name="Bohme U."/>
            <person name="Jackson A.P."/>
            <person name="Hunt M."/>
            <person name="Franke-Fayard B."/>
            <person name="Hoeijmakers W.A."/>
            <person name="Religa A.A."/>
            <person name="Robertson L."/>
            <person name="Sanders M."/>
            <person name="Ogun S.A."/>
            <person name="Cunningham D."/>
            <person name="Erhart A."/>
            <person name="Billker O."/>
            <person name="Khan S.M."/>
            <person name="Stunnenberg H.G."/>
            <person name="Langhorne J."/>
            <person name="Holder A.A."/>
            <person name="Waters A.P."/>
            <person name="Newbold C.I."/>
            <person name="Pain A."/>
            <person name="Berriman M."/>
            <person name="Janse C.J."/>
        </authorList>
    </citation>
    <scope>NUCLEOTIDE SEQUENCE [LARGE SCALE GENOMIC DNA]</scope>
    <source>
        <strain evidence="3 4">17X</strain>
        <strain evidence="2 5">YM</strain>
    </source>
</reference>
<dbReference type="VEuPathDB" id="PlasmoDB:Py17XNL_000900278"/>
<protein>
    <submittedName>
        <fullName evidence="2">Uncharacterized protein</fullName>
    </submittedName>
</protein>
<feature type="region of interest" description="Disordered" evidence="1">
    <location>
        <begin position="89"/>
        <end position="108"/>
    </location>
</feature>
<evidence type="ECO:0000256" key="1">
    <source>
        <dbReference type="SAM" id="MobiDB-lite"/>
    </source>
</evidence>
<feature type="region of interest" description="Disordered" evidence="1">
    <location>
        <begin position="1"/>
        <end position="53"/>
    </location>
</feature>
<evidence type="ECO:0000313" key="5">
    <source>
        <dbReference type="Proteomes" id="UP000072904"/>
    </source>
</evidence>
<dbReference type="VEuPathDB" id="PlasmoDB:PYYM_0925400"/>
<dbReference type="VEuPathDB" id="PlasmoDB:PY17X_0926000"/>
<feature type="compositionally biased region" description="Basic and acidic residues" evidence="1">
    <location>
        <begin position="227"/>
        <end position="239"/>
    </location>
</feature>
<dbReference type="OMA" id="CFYFQCI"/>
<feature type="compositionally biased region" description="Basic and acidic residues" evidence="1">
    <location>
        <begin position="16"/>
        <end position="32"/>
    </location>
</feature>
<dbReference type="VEuPathDB" id="PlasmoDB:PY05246"/>
<reference evidence="3" key="3">
    <citation type="submission" date="2014-05" db="EMBL/GenBank/DDBJ databases">
        <authorList>
            <person name="Aslett M.A."/>
            <person name="De Silva N."/>
        </authorList>
    </citation>
    <scope>NUCLEOTIDE SEQUENCE</scope>
    <source>
        <strain evidence="3">17X</strain>
    </source>
</reference>